<keyword evidence="3" id="KW-0378">Hydrolase</keyword>
<keyword evidence="2" id="KW-0645">Protease</keyword>
<dbReference type="PROSITE" id="PS51935">
    <property type="entry name" value="NLPC_P60"/>
    <property type="match status" value="1"/>
</dbReference>
<dbReference type="EMBL" id="JXAK01000001">
    <property type="protein sequence ID" value="KIL42530.1"/>
    <property type="molecule type" value="Genomic_DNA"/>
</dbReference>
<dbReference type="Gene3D" id="3.90.1720.10">
    <property type="entry name" value="endopeptidase domain like (from Nostoc punctiforme)"/>
    <property type="match status" value="1"/>
</dbReference>
<comment type="similarity">
    <text evidence="1">Belongs to the peptidase C40 family.</text>
</comment>
<dbReference type="InterPro" id="IPR038765">
    <property type="entry name" value="Papain-like_cys_pep_sf"/>
</dbReference>
<evidence type="ECO:0000313" key="7">
    <source>
        <dbReference type="EMBL" id="KIL42530.1"/>
    </source>
</evidence>
<evidence type="ECO:0000256" key="2">
    <source>
        <dbReference type="ARBA" id="ARBA00022670"/>
    </source>
</evidence>
<evidence type="ECO:0000256" key="4">
    <source>
        <dbReference type="ARBA" id="ARBA00022807"/>
    </source>
</evidence>
<organism evidence="7 8">
    <name type="scientific">Gordoniibacillus kamchatkensis</name>
    <dbReference type="NCBI Taxonomy" id="1590651"/>
    <lineage>
        <taxon>Bacteria</taxon>
        <taxon>Bacillati</taxon>
        <taxon>Bacillota</taxon>
        <taxon>Bacilli</taxon>
        <taxon>Bacillales</taxon>
        <taxon>Paenibacillaceae</taxon>
        <taxon>Gordoniibacillus</taxon>
    </lineage>
</organism>
<reference evidence="7 8" key="1">
    <citation type="submission" date="2014-12" db="EMBL/GenBank/DDBJ databases">
        <title>Draft genome sequence of Paenibacillus kamchatkensis strain B-2647.</title>
        <authorList>
            <person name="Karlyshev A.V."/>
            <person name="Kudryashova E.B."/>
        </authorList>
    </citation>
    <scope>NUCLEOTIDE SEQUENCE [LARGE SCALE GENOMIC DNA]</scope>
    <source>
        <strain evidence="7 8">VKM B-2647</strain>
    </source>
</reference>
<dbReference type="PANTHER" id="PTHR47053:SF1">
    <property type="entry name" value="MUREIN DD-ENDOPEPTIDASE MEPH-RELATED"/>
    <property type="match status" value="1"/>
</dbReference>
<proteinExistence type="inferred from homology"/>
<sequence>MLRLAAAGAVAEAAALPQLAANVQVGNTSSGLAGGTNVPEPPEAQTRLIVETAGDYVGAPYVWGGTKPGGFDCSGFVQYVYRRHGVELPRTSREMFAVGDDVRELQPGDLVFFRTEGRNASHVGIYMGDNRFISATTSYGVHVANLNSTYWGPKYVGAKRVL</sequence>
<dbReference type="Pfam" id="PF00877">
    <property type="entry name" value="NLPC_P60"/>
    <property type="match status" value="1"/>
</dbReference>
<dbReference type="InterPro" id="IPR051202">
    <property type="entry name" value="Peptidase_C40"/>
</dbReference>
<evidence type="ECO:0000256" key="3">
    <source>
        <dbReference type="ARBA" id="ARBA00022801"/>
    </source>
</evidence>
<comment type="caution">
    <text evidence="7">The sequence shown here is derived from an EMBL/GenBank/DDBJ whole genome shotgun (WGS) entry which is preliminary data.</text>
</comment>
<dbReference type="InterPro" id="IPR000064">
    <property type="entry name" value="NLP_P60_dom"/>
</dbReference>
<keyword evidence="8" id="KW-1185">Reference proteome</keyword>
<feature type="chain" id="PRO_5046069564" description="NlpC/P60 domain-containing protein" evidence="5">
    <location>
        <begin position="21"/>
        <end position="162"/>
    </location>
</feature>
<dbReference type="Proteomes" id="UP000031967">
    <property type="component" value="Unassembled WGS sequence"/>
</dbReference>
<evidence type="ECO:0000313" key="8">
    <source>
        <dbReference type="Proteomes" id="UP000031967"/>
    </source>
</evidence>
<dbReference type="SUPFAM" id="SSF54001">
    <property type="entry name" value="Cysteine proteinases"/>
    <property type="match status" value="1"/>
</dbReference>
<keyword evidence="4" id="KW-0788">Thiol protease</keyword>
<gene>
    <name evidence="7" type="ORF">SD70_00125</name>
</gene>
<protein>
    <recommendedName>
        <fullName evidence="6">NlpC/P60 domain-containing protein</fullName>
    </recommendedName>
</protein>
<dbReference type="PANTHER" id="PTHR47053">
    <property type="entry name" value="MUREIN DD-ENDOPEPTIDASE MEPH-RELATED"/>
    <property type="match status" value="1"/>
</dbReference>
<evidence type="ECO:0000256" key="1">
    <source>
        <dbReference type="ARBA" id="ARBA00007074"/>
    </source>
</evidence>
<accession>A0ABR5ANI1</accession>
<evidence type="ECO:0000256" key="5">
    <source>
        <dbReference type="SAM" id="SignalP"/>
    </source>
</evidence>
<feature type="signal peptide" evidence="5">
    <location>
        <begin position="1"/>
        <end position="20"/>
    </location>
</feature>
<name>A0ABR5ANI1_9BACL</name>
<feature type="domain" description="NlpC/P60" evidence="6">
    <location>
        <begin position="43"/>
        <end position="162"/>
    </location>
</feature>
<keyword evidence="5" id="KW-0732">Signal</keyword>
<evidence type="ECO:0000259" key="6">
    <source>
        <dbReference type="PROSITE" id="PS51935"/>
    </source>
</evidence>